<evidence type="ECO:0000313" key="2">
    <source>
        <dbReference type="EMBL" id="HIW00535.1"/>
    </source>
</evidence>
<sequence>MSEKKESGRHLLRAVWFALGRLLTFLPARDAGRNGHFEQMLGFFATREDVQALAGDWQRVGADLHKAMGTYRHAQTAAHKERRAPQLCSTGPRRTTIRGRTRRRPKGLSARPAARGCIHHKTQK</sequence>
<feature type="region of interest" description="Disordered" evidence="1">
    <location>
        <begin position="75"/>
        <end position="124"/>
    </location>
</feature>
<comment type="caution">
    <text evidence="2">The sequence shown here is derived from an EMBL/GenBank/DDBJ whole genome shotgun (WGS) entry which is preliminary data.</text>
</comment>
<accession>A0A9D1PVV4</accession>
<reference evidence="2" key="2">
    <citation type="submission" date="2021-04" db="EMBL/GenBank/DDBJ databases">
        <authorList>
            <person name="Gilroy R."/>
        </authorList>
    </citation>
    <scope>NUCLEOTIDE SEQUENCE</scope>
    <source>
        <strain evidence="2">ChiHecec2B26-446</strain>
    </source>
</reference>
<dbReference type="Proteomes" id="UP000886752">
    <property type="component" value="Unassembled WGS sequence"/>
</dbReference>
<reference evidence="2" key="1">
    <citation type="journal article" date="2021" name="PeerJ">
        <title>Extensive microbial diversity within the chicken gut microbiome revealed by metagenomics and culture.</title>
        <authorList>
            <person name="Gilroy R."/>
            <person name="Ravi A."/>
            <person name="Getino M."/>
            <person name="Pursley I."/>
            <person name="Horton D.L."/>
            <person name="Alikhan N.F."/>
            <person name="Baker D."/>
            <person name="Gharbi K."/>
            <person name="Hall N."/>
            <person name="Watson M."/>
            <person name="Adriaenssens E.M."/>
            <person name="Foster-Nyarko E."/>
            <person name="Jarju S."/>
            <person name="Secka A."/>
            <person name="Antonio M."/>
            <person name="Oren A."/>
            <person name="Chaudhuri R.R."/>
            <person name="La Ragione R."/>
            <person name="Hildebrand F."/>
            <person name="Pallen M.J."/>
        </authorList>
    </citation>
    <scope>NUCLEOTIDE SEQUENCE</scope>
    <source>
        <strain evidence="2">ChiHecec2B26-446</strain>
    </source>
</reference>
<evidence type="ECO:0000256" key="1">
    <source>
        <dbReference type="SAM" id="MobiDB-lite"/>
    </source>
</evidence>
<proteinExistence type="predicted"/>
<protein>
    <submittedName>
        <fullName evidence="2">Uncharacterized protein</fullName>
    </submittedName>
</protein>
<gene>
    <name evidence="2" type="ORF">H9894_05025</name>
</gene>
<dbReference type="AlphaFoldDB" id="A0A9D1PVV4"/>
<dbReference type="EMBL" id="DXHV01000054">
    <property type="protein sequence ID" value="HIW00535.1"/>
    <property type="molecule type" value="Genomic_DNA"/>
</dbReference>
<name>A0A9D1PVV4_9BACT</name>
<evidence type="ECO:0000313" key="3">
    <source>
        <dbReference type="Proteomes" id="UP000886752"/>
    </source>
</evidence>
<feature type="compositionally biased region" description="Basic residues" evidence="1">
    <location>
        <begin position="95"/>
        <end position="106"/>
    </location>
</feature>
<organism evidence="2 3">
    <name type="scientific">Candidatus Desulfovibrio intestinipullorum</name>
    <dbReference type="NCBI Taxonomy" id="2838536"/>
    <lineage>
        <taxon>Bacteria</taxon>
        <taxon>Pseudomonadati</taxon>
        <taxon>Thermodesulfobacteriota</taxon>
        <taxon>Desulfovibrionia</taxon>
        <taxon>Desulfovibrionales</taxon>
        <taxon>Desulfovibrionaceae</taxon>
        <taxon>Desulfovibrio</taxon>
    </lineage>
</organism>